<gene>
    <name evidence="2" type="primary">yfnG</name>
    <name evidence="2" type="ORF">DC3_08960</name>
</gene>
<evidence type="ECO:0000313" key="3">
    <source>
        <dbReference type="Proteomes" id="UP000321306"/>
    </source>
</evidence>
<protein>
    <submittedName>
        <fullName evidence="2">Putative sugar dehydratase/epimerase YfnG</fullName>
    </submittedName>
</protein>
<dbReference type="Gene3D" id="3.90.25.10">
    <property type="entry name" value="UDP-galactose 4-epimerase, domain 1"/>
    <property type="match status" value="1"/>
</dbReference>
<evidence type="ECO:0000259" key="1">
    <source>
        <dbReference type="Pfam" id="PF16363"/>
    </source>
</evidence>
<dbReference type="Pfam" id="PF16363">
    <property type="entry name" value="GDP_Man_Dehyd"/>
    <property type="match status" value="1"/>
</dbReference>
<dbReference type="Proteomes" id="UP000321306">
    <property type="component" value="Unassembled WGS sequence"/>
</dbReference>
<dbReference type="SUPFAM" id="SSF51735">
    <property type="entry name" value="NAD(P)-binding Rossmann-fold domains"/>
    <property type="match status" value="1"/>
</dbReference>
<evidence type="ECO:0000313" key="2">
    <source>
        <dbReference type="EMBL" id="GEM45261.1"/>
    </source>
</evidence>
<dbReference type="AlphaFoldDB" id="A0A511MY25"/>
<organism evidence="2 3">
    <name type="scientific">Deinococcus cellulosilyticus (strain DSM 18568 / NBRC 106333 / KACC 11606 / 5516J-15)</name>
    <dbReference type="NCBI Taxonomy" id="1223518"/>
    <lineage>
        <taxon>Bacteria</taxon>
        <taxon>Thermotogati</taxon>
        <taxon>Deinococcota</taxon>
        <taxon>Deinococci</taxon>
        <taxon>Deinococcales</taxon>
        <taxon>Deinococcaceae</taxon>
        <taxon>Deinococcus</taxon>
    </lineage>
</organism>
<name>A0A511MY25_DEIC1</name>
<dbReference type="PANTHER" id="PTHR43000">
    <property type="entry name" value="DTDP-D-GLUCOSE 4,6-DEHYDRATASE-RELATED"/>
    <property type="match status" value="1"/>
</dbReference>
<dbReference type="InterPro" id="IPR036291">
    <property type="entry name" value="NAD(P)-bd_dom_sf"/>
</dbReference>
<proteinExistence type="predicted"/>
<dbReference type="RefSeq" id="WP_146882710.1">
    <property type="nucleotide sequence ID" value="NZ_BJXB01000003.1"/>
</dbReference>
<sequence length="327" mass="36763">MSGFWQDKRVFITGATGLVGSWLTRELVNQGAYVVVLIRDQDPQSELYRSGTIQRVSIVNGRLEEYRDLERAINEHEIDTVFHLGAQTIVGTAYRSPLPTFEANIRGTYNLLEACRVHSGLVKRVLVASSDKAYGDSAVLPYTEEMPPMGQHPYDVSKSCTDLLSQTYHHTYGTPVVVARCGNIYGGGDLNWSRIIPGTIRSFLNGQAPVVRSDGTLTRDYVYVMDAVEAYLKMAQEAHRPEVQGQVFNFGPDQPRNVLQVIDALAQVMDRAHLKPVVLNQAKAEIQDQYLDSSKARAILNWEPTYSFEAGLQATVEWYRRFFEVQP</sequence>
<keyword evidence="3" id="KW-1185">Reference proteome</keyword>
<reference evidence="2 3" key="1">
    <citation type="submission" date="2019-07" db="EMBL/GenBank/DDBJ databases">
        <title>Whole genome shotgun sequence of Deinococcus cellulosilyticus NBRC 106333.</title>
        <authorList>
            <person name="Hosoyama A."/>
            <person name="Uohara A."/>
            <person name="Ohji S."/>
            <person name="Ichikawa N."/>
        </authorList>
    </citation>
    <scope>NUCLEOTIDE SEQUENCE [LARGE SCALE GENOMIC DNA]</scope>
    <source>
        <strain evidence="2 3">NBRC 106333</strain>
    </source>
</reference>
<accession>A0A511MY25</accession>
<feature type="domain" description="NAD(P)-binding" evidence="1">
    <location>
        <begin position="11"/>
        <end position="314"/>
    </location>
</feature>
<dbReference type="Gene3D" id="3.40.50.720">
    <property type="entry name" value="NAD(P)-binding Rossmann-like Domain"/>
    <property type="match status" value="1"/>
</dbReference>
<dbReference type="InterPro" id="IPR016040">
    <property type="entry name" value="NAD(P)-bd_dom"/>
</dbReference>
<dbReference type="EMBL" id="BJXB01000003">
    <property type="protein sequence ID" value="GEM45261.1"/>
    <property type="molecule type" value="Genomic_DNA"/>
</dbReference>
<dbReference type="OrthoDB" id="9771073at2"/>
<comment type="caution">
    <text evidence="2">The sequence shown here is derived from an EMBL/GenBank/DDBJ whole genome shotgun (WGS) entry which is preliminary data.</text>
</comment>